<feature type="non-terminal residue" evidence="1">
    <location>
        <position position="1"/>
    </location>
</feature>
<dbReference type="PANTHER" id="PTHR35617">
    <property type="entry name" value="PHAGE_INTEGRASE DOMAIN-CONTAINING PROTEIN"/>
    <property type="match status" value="1"/>
</dbReference>
<accession>A0AAV8VE00</accession>
<evidence type="ECO:0000313" key="1">
    <source>
        <dbReference type="EMBL" id="KAJ8912437.1"/>
    </source>
</evidence>
<dbReference type="EMBL" id="JANEYG010000130">
    <property type="protein sequence ID" value="KAJ8912437.1"/>
    <property type="molecule type" value="Genomic_DNA"/>
</dbReference>
<sequence>PEETSLVKGPYLGSGQAIREAFRRKGIPSEAVDTMIRSLSENALSQYSSTLRQWWEFCQLRKFSPFDGNVWSVPNILTIPNIILFLHSIFELTKNSYISFNTHRAALSLITGAELGENVNIKRFMKGIFRTRPTRPKYEFTWNPKDVLNFLRDSPDTDLKSLSYKLATLLVLTTGHRIQTVFLIRCSNVKVSIFSFLTTKTSGPTVAQPCLTLPFFEECPRLCIAACLQWYLEQTKSLRQPGCDNLFITHSKPHGPGP</sequence>
<reference evidence="1 2" key="1">
    <citation type="journal article" date="2023" name="Insect Mol. Biol.">
        <title>Genome sequencing provides insights into the evolution of gene families encoding plant cell wall-degrading enzymes in longhorned beetles.</title>
        <authorList>
            <person name="Shin N.R."/>
            <person name="Okamura Y."/>
            <person name="Kirsch R."/>
            <person name="Pauchet Y."/>
        </authorList>
    </citation>
    <scope>NUCLEOTIDE SEQUENCE [LARGE SCALE GENOMIC DNA]</scope>
    <source>
        <strain evidence="1">EAD_L_NR</strain>
    </source>
</reference>
<dbReference type="Proteomes" id="UP001159042">
    <property type="component" value="Unassembled WGS sequence"/>
</dbReference>
<keyword evidence="2" id="KW-1185">Reference proteome</keyword>
<protein>
    <submittedName>
        <fullName evidence="1">Uncharacterized protein</fullName>
    </submittedName>
</protein>
<dbReference type="PANTHER" id="PTHR35617:SF3">
    <property type="entry name" value="CORE-BINDING (CB) DOMAIN-CONTAINING PROTEIN"/>
    <property type="match status" value="1"/>
</dbReference>
<organism evidence="1 2">
    <name type="scientific">Exocentrus adspersus</name>
    <dbReference type="NCBI Taxonomy" id="1586481"/>
    <lineage>
        <taxon>Eukaryota</taxon>
        <taxon>Metazoa</taxon>
        <taxon>Ecdysozoa</taxon>
        <taxon>Arthropoda</taxon>
        <taxon>Hexapoda</taxon>
        <taxon>Insecta</taxon>
        <taxon>Pterygota</taxon>
        <taxon>Neoptera</taxon>
        <taxon>Endopterygota</taxon>
        <taxon>Coleoptera</taxon>
        <taxon>Polyphaga</taxon>
        <taxon>Cucujiformia</taxon>
        <taxon>Chrysomeloidea</taxon>
        <taxon>Cerambycidae</taxon>
        <taxon>Lamiinae</taxon>
        <taxon>Acanthocinini</taxon>
        <taxon>Exocentrus</taxon>
    </lineage>
</organism>
<dbReference type="AlphaFoldDB" id="A0AAV8VE00"/>
<comment type="caution">
    <text evidence="1">The sequence shown here is derived from an EMBL/GenBank/DDBJ whole genome shotgun (WGS) entry which is preliminary data.</text>
</comment>
<proteinExistence type="predicted"/>
<name>A0AAV8VE00_9CUCU</name>
<evidence type="ECO:0000313" key="2">
    <source>
        <dbReference type="Proteomes" id="UP001159042"/>
    </source>
</evidence>
<gene>
    <name evidence="1" type="ORF">NQ315_006104</name>
</gene>